<dbReference type="Pfam" id="PF06128">
    <property type="entry name" value="Shigella_OspC"/>
    <property type="match status" value="1"/>
</dbReference>
<dbReference type="Proteomes" id="UP000237003">
    <property type="component" value="Unassembled WGS sequence"/>
</dbReference>
<name>A0A2S4S1Y0_CITAM</name>
<comment type="caution">
    <text evidence="10">The sequence shown here is derived from an EMBL/GenBank/DDBJ whole genome shotgun (WGS) entry which is preliminary data.</text>
</comment>
<evidence type="ECO:0000256" key="1">
    <source>
        <dbReference type="ARBA" id="ARBA00004613"/>
    </source>
</evidence>
<sequence length="481" mass="54999">MKMSYPLKTIQQSNFACPHSIIEKRNETGTPLKRCTSVHNSQENLSLRNNTEVKAANIIKNFFRKTIAAQSYSYMFSNGVYFKIADIDLEEPVADKAPLSTLEHLDKISRSYLTSIKEKTQNLTPNEKELLSKVVDAKWHFRHQSSSNLSDGHLNILSLKKTQSDGILTGKNTFPQDMEYLANHDFVFFAVEFSDDEAQLPLNTRFGALDFGANAYILDEQFPYGYLTLTDHFYNSIPCVSQYEHADFASRFSEVRNEVQRKIHGEKGTFDVPVYSAKNMKLALGLHLIDFLRQCSDVDFKNFALNENLDSKGLDRILNFVFQPEFHVPRMVSTAHFKEVELREMSMKDAIKAANIQALSRHIHKKDDANKAMRLAIECAMPEVTEYLFSKFEFSCEDMIKMTSDDKAYDIECRLTNYAADISILKNFLERGLVDPNKIFIKGRRGNTMLDNAMKIDNQEMIDVLLNFGAVSGKDLITNIL</sequence>
<dbReference type="AlphaFoldDB" id="A0A2S4S1Y0"/>
<evidence type="ECO:0000256" key="5">
    <source>
        <dbReference type="ARBA" id="ARBA00023026"/>
    </source>
</evidence>
<dbReference type="EMBL" id="PQLX01000001">
    <property type="protein sequence ID" value="POU67843.1"/>
    <property type="molecule type" value="Genomic_DNA"/>
</dbReference>
<evidence type="ECO:0000256" key="9">
    <source>
        <dbReference type="ARBA" id="ARBA00047641"/>
    </source>
</evidence>
<gene>
    <name evidence="10" type="ORF">C3430_01785</name>
</gene>
<comment type="subcellular location">
    <subcellularLocation>
        <location evidence="1">Secreted</location>
    </subcellularLocation>
</comment>
<keyword evidence="4" id="KW-0677">Repeat</keyword>
<accession>A0A2S4S1Y0</accession>
<dbReference type="OrthoDB" id="8596416at2"/>
<dbReference type="RefSeq" id="WP_103774771.1">
    <property type="nucleotide sequence ID" value="NZ_PQLX01000001.1"/>
</dbReference>
<evidence type="ECO:0000256" key="8">
    <source>
        <dbReference type="ARBA" id="ARBA00029451"/>
    </source>
</evidence>
<evidence type="ECO:0000313" key="10">
    <source>
        <dbReference type="EMBL" id="POU67843.1"/>
    </source>
</evidence>
<evidence type="ECO:0000256" key="6">
    <source>
        <dbReference type="ARBA" id="ARBA00023043"/>
    </source>
</evidence>
<proteinExistence type="inferred from homology"/>
<keyword evidence="7" id="KW-0456">Lyase</keyword>
<dbReference type="GO" id="GO:0005576">
    <property type="term" value="C:extracellular region"/>
    <property type="evidence" value="ECO:0007669"/>
    <property type="project" value="UniProtKB-SubCell"/>
</dbReference>
<evidence type="ECO:0000256" key="4">
    <source>
        <dbReference type="ARBA" id="ARBA00022737"/>
    </source>
</evidence>
<keyword evidence="3" id="KW-0800">Toxin</keyword>
<comment type="similarity">
    <text evidence="8">Belongs to the OspC family.</text>
</comment>
<comment type="catalytic activity">
    <reaction evidence="9">
        <text>L-arginyl-[protein] + NAD(+) = ADP-riboxanated L-argininyl-[protein] + nicotinamide + NH4(+) + H(+)</text>
        <dbReference type="Rhea" id="RHEA:69500"/>
        <dbReference type="Rhea" id="RHEA-COMP:10532"/>
        <dbReference type="Rhea" id="RHEA-COMP:17719"/>
        <dbReference type="ChEBI" id="CHEBI:15378"/>
        <dbReference type="ChEBI" id="CHEBI:17154"/>
        <dbReference type="ChEBI" id="CHEBI:28938"/>
        <dbReference type="ChEBI" id="CHEBI:29965"/>
        <dbReference type="ChEBI" id="CHEBI:57540"/>
        <dbReference type="ChEBI" id="CHEBI:184300"/>
    </reaction>
    <physiologicalReaction direction="left-to-right" evidence="9">
        <dbReference type="Rhea" id="RHEA:69501"/>
    </physiologicalReaction>
</comment>
<keyword evidence="2" id="KW-0964">Secreted</keyword>
<protein>
    <submittedName>
        <fullName evidence="10">Uncharacterized protein</fullName>
    </submittedName>
</protein>
<evidence type="ECO:0000256" key="2">
    <source>
        <dbReference type="ARBA" id="ARBA00022525"/>
    </source>
</evidence>
<dbReference type="GO" id="GO:0090729">
    <property type="term" value="F:toxin activity"/>
    <property type="evidence" value="ECO:0007669"/>
    <property type="project" value="UniProtKB-KW"/>
</dbReference>
<reference evidence="10 11" key="1">
    <citation type="submission" date="2018-01" db="EMBL/GenBank/DDBJ databases">
        <title>Complete genome sequences of 14 Citrobacter spp. isolated from plant in Canada.</title>
        <authorList>
            <person name="Bhandare S.G."/>
            <person name="Colavecchio A."/>
            <person name="Jeukens J."/>
            <person name="Emond-Rheault J.-G."/>
            <person name="Freschi L."/>
            <person name="Hamel J."/>
            <person name="Kukavica-Ibrulj I."/>
            <person name="Levesque R."/>
            <person name="Goodridge L."/>
        </authorList>
    </citation>
    <scope>NUCLEOTIDE SEQUENCE [LARGE SCALE GENOMIC DNA]</scope>
    <source>
        <strain evidence="10 11">S1285</strain>
    </source>
</reference>
<keyword evidence="6" id="KW-0040">ANK repeat</keyword>
<keyword evidence="5" id="KW-0843">Virulence</keyword>
<evidence type="ECO:0000313" key="11">
    <source>
        <dbReference type="Proteomes" id="UP000237003"/>
    </source>
</evidence>
<evidence type="ECO:0000256" key="3">
    <source>
        <dbReference type="ARBA" id="ARBA00022656"/>
    </source>
</evidence>
<dbReference type="GO" id="GO:0140740">
    <property type="term" value="F:ADP-riboxanase activity"/>
    <property type="evidence" value="ECO:0007669"/>
    <property type="project" value="UniProtKB-ARBA"/>
</dbReference>
<organism evidence="10 11">
    <name type="scientific">Citrobacter amalonaticus</name>
    <dbReference type="NCBI Taxonomy" id="35703"/>
    <lineage>
        <taxon>Bacteria</taxon>
        <taxon>Pseudomonadati</taxon>
        <taxon>Pseudomonadota</taxon>
        <taxon>Gammaproteobacteria</taxon>
        <taxon>Enterobacterales</taxon>
        <taxon>Enterobacteriaceae</taxon>
        <taxon>Citrobacter</taxon>
    </lineage>
</organism>
<evidence type="ECO:0000256" key="7">
    <source>
        <dbReference type="ARBA" id="ARBA00023239"/>
    </source>
</evidence>
<dbReference type="InterPro" id="IPR010366">
    <property type="entry name" value="OspC1-4"/>
</dbReference>